<comment type="caution">
    <text evidence="8">The sequence shown here is derived from an EMBL/GenBank/DDBJ whole genome shotgun (WGS) entry which is preliminary data.</text>
</comment>
<dbReference type="RefSeq" id="WP_004941445.1">
    <property type="nucleotide sequence ID" value="NZ_AORZ01000015.1"/>
</dbReference>
<comment type="subcellular location">
    <subcellularLocation>
        <location evidence="1">Cell membrane</location>
        <topology evidence="1">Multi-pass membrane protein</topology>
    </subcellularLocation>
</comment>
<proteinExistence type="inferred from homology"/>
<dbReference type="AlphaFoldDB" id="M3A7N4"/>
<evidence type="ECO:0000259" key="7">
    <source>
        <dbReference type="Pfam" id="PF13515"/>
    </source>
</evidence>
<dbReference type="EMBL" id="AORZ01000015">
    <property type="protein sequence ID" value="EMF01164.1"/>
    <property type="molecule type" value="Genomic_DNA"/>
</dbReference>
<dbReference type="eggNOG" id="COG1289">
    <property type="taxonomic scope" value="Bacteria"/>
</dbReference>
<evidence type="ECO:0000256" key="2">
    <source>
        <dbReference type="ARBA" id="ARBA00022475"/>
    </source>
</evidence>
<name>M3A7N4_STRM1</name>
<sequence length="452" mass="46852">MPGAPALLRHCADSLRRTASSLRPDVGGPEDEDALSAALAAFDEERARGLARATPGRLRQDAVFRQVAEGTLVAAEAGRLAAGGRLSAAWDYPGSPFAYVGVGTAVWWWRRLAVRLTPTSVLFRNALRLSLALACARLLVGVLELPHGFWVLLAILSLMRTSAADTRAALVPGVVGTVVGGVLATGMLLAVDGTTAFYAAFTPVFLLVGLTVGPVLGPAWTQGVVTVVLVLVFSQVAPPDWDLPAVRLLTVLIGGGIGAVASLLAWPRGAAGQLRRDIADFLTRAAAACPAVTARLARPHAGGVDELAAARRALFLAQGTYLQYHMEAASRDGRDLPWEAFTLPGYAVVAGGAMMLARRRDDDRPPLPPAADAELTGLAGLAAARCLATAQSLRSERPLGLAPDDTPPAEASGPLRWAAGHATSARAADVLLVAEAEAWLAGVVRAAGAAAR</sequence>
<dbReference type="PANTHER" id="PTHR30509:SF9">
    <property type="entry name" value="MULTIDRUG RESISTANCE PROTEIN MDTO"/>
    <property type="match status" value="1"/>
</dbReference>
<accession>M3A7N4</accession>
<evidence type="ECO:0000256" key="1">
    <source>
        <dbReference type="ARBA" id="ARBA00004651"/>
    </source>
</evidence>
<evidence type="ECO:0000256" key="3">
    <source>
        <dbReference type="ARBA" id="ARBA00022692"/>
    </source>
</evidence>
<evidence type="ECO:0000256" key="5">
    <source>
        <dbReference type="ARBA" id="ARBA00023136"/>
    </source>
</evidence>
<evidence type="ECO:0000313" key="8">
    <source>
        <dbReference type="EMBL" id="EMF01164.1"/>
    </source>
</evidence>
<dbReference type="PANTHER" id="PTHR30509">
    <property type="entry name" value="P-HYDROXYBENZOIC ACID EFFLUX PUMP SUBUNIT-RELATED"/>
    <property type="match status" value="1"/>
</dbReference>
<keyword evidence="3" id="KW-0812">Transmembrane</keyword>
<evidence type="ECO:0000256" key="6">
    <source>
        <dbReference type="ARBA" id="ARBA00043993"/>
    </source>
</evidence>
<keyword evidence="2" id="KW-1003">Cell membrane</keyword>
<evidence type="ECO:0000256" key="4">
    <source>
        <dbReference type="ARBA" id="ARBA00022989"/>
    </source>
</evidence>
<dbReference type="PATRIC" id="fig|1223523.3.peg.1571"/>
<protein>
    <recommendedName>
        <fullName evidence="7">Integral membrane bound transporter domain-containing protein</fullName>
    </recommendedName>
</protein>
<feature type="domain" description="Integral membrane bound transporter" evidence="7">
    <location>
        <begin position="138"/>
        <end position="260"/>
    </location>
</feature>
<reference evidence="8 9" key="1">
    <citation type="journal article" date="2013" name="Genome Announc.">
        <title>Whole-Genome Shotgun Assembly and Analysis of the Genome of Streptomyces mobaraensis DSM 40847, a Strain for Industrial Production of Microbial Transglutaminase.</title>
        <authorList>
            <person name="Yang H."/>
            <person name="He T."/>
            <person name="Wu W."/>
            <person name="Zhu W."/>
            <person name="Lu B."/>
            <person name="Sun W."/>
        </authorList>
    </citation>
    <scope>NUCLEOTIDE SEQUENCE [LARGE SCALE GENOMIC DNA]</scope>
    <source>
        <strain evidence="8 9">DSM 40847</strain>
    </source>
</reference>
<dbReference type="InterPro" id="IPR049453">
    <property type="entry name" value="Memb_transporter_dom"/>
</dbReference>
<keyword evidence="4" id="KW-1133">Transmembrane helix</keyword>
<dbReference type="GO" id="GO:0005886">
    <property type="term" value="C:plasma membrane"/>
    <property type="evidence" value="ECO:0007669"/>
    <property type="project" value="UniProtKB-SubCell"/>
</dbReference>
<keyword evidence="5" id="KW-0472">Membrane</keyword>
<dbReference type="STRING" id="1223523.H340_07668"/>
<dbReference type="Proteomes" id="UP000011740">
    <property type="component" value="Unassembled WGS sequence"/>
</dbReference>
<evidence type="ECO:0000313" key="9">
    <source>
        <dbReference type="Proteomes" id="UP000011740"/>
    </source>
</evidence>
<gene>
    <name evidence="8" type="ORF">H340_07668</name>
</gene>
<dbReference type="Pfam" id="PF13515">
    <property type="entry name" value="FUSC_2"/>
    <property type="match status" value="1"/>
</dbReference>
<comment type="similarity">
    <text evidence="6">Belongs to the YccS/YhfK family.</text>
</comment>
<organism evidence="8 9">
    <name type="scientific">Streptomyces mobaraensis (strain ATCC 29032 / DSM 40847 / JCM 4168 / NBRC 13819 / NCIMB 11159 / IPCR 16-22)</name>
    <dbReference type="NCBI Taxonomy" id="1223523"/>
    <lineage>
        <taxon>Bacteria</taxon>
        <taxon>Bacillati</taxon>
        <taxon>Actinomycetota</taxon>
        <taxon>Actinomycetes</taxon>
        <taxon>Kitasatosporales</taxon>
        <taxon>Streptomycetaceae</taxon>
        <taxon>Streptomyces</taxon>
    </lineage>
</organism>